<comment type="caution">
    <text evidence="2">The sequence shown here is derived from an EMBL/GenBank/DDBJ whole genome shotgun (WGS) entry which is preliminary data.</text>
</comment>
<evidence type="ECO:0000313" key="3">
    <source>
        <dbReference type="Proteomes" id="UP000278823"/>
    </source>
</evidence>
<accession>A0A432PMC3</accession>
<name>A0A432PMC3_9HYPH</name>
<proteinExistence type="predicted"/>
<keyword evidence="1" id="KW-1133">Transmembrane helix</keyword>
<dbReference type="EMBL" id="RJTH01000003">
    <property type="protein sequence ID" value="RUM25602.1"/>
    <property type="molecule type" value="Genomic_DNA"/>
</dbReference>
<dbReference type="Proteomes" id="UP000278823">
    <property type="component" value="Unassembled WGS sequence"/>
</dbReference>
<sequence>MLPAEDDEIHLGYLAAVFIFFGVLSLITAWKLSEPVATLHNGAVSFRPQPIAEEVEPLEAGEEYAAKNYALIGPFTIDRPGQVLKVEMSIAQPALNAWCFVEGELLDEEQDYLLSFGQELWHEKGRDDEGLWDETEKSSEMKLTIPQRGKYYFNIKTQGNFRPDQIFVTLTLPYASSIPHTIFGILTLLIGVALEKIRRMRKSS</sequence>
<evidence type="ECO:0000256" key="1">
    <source>
        <dbReference type="SAM" id="Phobius"/>
    </source>
</evidence>
<keyword evidence="1" id="KW-0812">Transmembrane</keyword>
<feature type="transmembrane region" description="Helical" evidence="1">
    <location>
        <begin position="174"/>
        <end position="194"/>
    </location>
</feature>
<dbReference type="AlphaFoldDB" id="A0A432PMC3"/>
<organism evidence="2 3">
    <name type="scientific">Rhizobium vallis</name>
    <dbReference type="NCBI Taxonomy" id="634290"/>
    <lineage>
        <taxon>Bacteria</taxon>
        <taxon>Pseudomonadati</taxon>
        <taxon>Pseudomonadota</taxon>
        <taxon>Alphaproteobacteria</taxon>
        <taxon>Hyphomicrobiales</taxon>
        <taxon>Rhizobiaceae</taxon>
        <taxon>Rhizobium/Agrobacterium group</taxon>
        <taxon>Rhizobium</taxon>
    </lineage>
</organism>
<keyword evidence="3" id="KW-1185">Reference proteome</keyword>
<evidence type="ECO:0000313" key="2">
    <source>
        <dbReference type="EMBL" id="RUM25602.1"/>
    </source>
</evidence>
<keyword evidence="1" id="KW-0472">Membrane</keyword>
<protein>
    <submittedName>
        <fullName evidence="2">Uncharacterized protein</fullName>
    </submittedName>
</protein>
<reference evidence="3" key="1">
    <citation type="submission" date="2018-11" db="EMBL/GenBank/DDBJ databases">
        <title>Rhizobium chutanense sp. nov., isolated from root nodules of Phaseolus vulgaris in China.</title>
        <authorList>
            <person name="Huo Y."/>
        </authorList>
    </citation>
    <scope>NUCLEOTIDE SEQUENCE [LARGE SCALE GENOMIC DNA]</scope>
    <source>
        <strain evidence="3">CCBAU 65647</strain>
    </source>
</reference>
<gene>
    <name evidence="2" type="ORF">EFQ99_12755</name>
</gene>
<feature type="transmembrane region" description="Helical" evidence="1">
    <location>
        <begin position="12"/>
        <end position="30"/>
    </location>
</feature>